<evidence type="ECO:0000256" key="3">
    <source>
        <dbReference type="ARBA" id="ARBA00022448"/>
    </source>
</evidence>
<keyword evidence="6 8" id="KW-1133">Transmembrane helix</keyword>
<evidence type="ECO:0000256" key="6">
    <source>
        <dbReference type="ARBA" id="ARBA00022989"/>
    </source>
</evidence>
<evidence type="ECO:0000256" key="5">
    <source>
        <dbReference type="ARBA" id="ARBA00022692"/>
    </source>
</evidence>
<comment type="similarity">
    <text evidence="2 8">Belongs to the alanine or glycine:cation symporter (AGCS) (TC 2.A.25) family.</text>
</comment>
<evidence type="ECO:0000256" key="2">
    <source>
        <dbReference type="ARBA" id="ARBA00009261"/>
    </source>
</evidence>
<evidence type="ECO:0000256" key="7">
    <source>
        <dbReference type="ARBA" id="ARBA00023136"/>
    </source>
</evidence>
<keyword evidence="8" id="KW-0769">Symport</keyword>
<dbReference type="Pfam" id="PF01235">
    <property type="entry name" value="Na_Ala_symp"/>
    <property type="match status" value="1"/>
</dbReference>
<sequence>MEAFSSIITSLENWIWGAPMLILLCGTHIFMTLRTGFIQKKTFTGIRLSVTKDPDSPGDVSQFQALTTALASTIGTGNIIGVGTAVYLGGPGAVLWCWLTGVFGIATKYAESLIAVKYRVQTADGRMMGGAMYALERGLKWKKFGKTLAMLFALFAMLASFGIGCGTQINAIAEVIETNLPIGIPRIAIGIVFGIVTAIIILGGIESIATVCEKLVPVMALFYVLGCIVILGINFDYILPAFRAIFTLAFRPGAVAGGLVGGGIRLALQYGVARGLFSNESGMGSAPLVASAAQTRNPVRQALVSATGTFWTTVVVCLVTGLVLISTIMKNPAVDMASIANGGQMTTIAFAQIPYIGPAILVFSIITFAYSTILGWSYYGERAAEYLIGRRAILPYKLVFLAVVVFSPVLALDLIWSIADILNALMAIPNLIAVLLLSGVIAQETRHYLKNLDEEDMTEIPVVDR</sequence>
<evidence type="ECO:0000256" key="8">
    <source>
        <dbReference type="RuleBase" id="RU363064"/>
    </source>
</evidence>
<keyword evidence="5 8" id="KW-0812">Transmembrane</keyword>
<feature type="transmembrane region" description="Helical" evidence="8">
    <location>
        <begin position="398"/>
        <end position="418"/>
    </location>
</feature>
<proteinExistence type="inferred from homology"/>
<evidence type="ECO:0000313" key="10">
    <source>
        <dbReference type="Proteomes" id="UP000641741"/>
    </source>
</evidence>
<keyword evidence="7 8" id="KW-0472">Membrane</keyword>
<feature type="transmembrane region" description="Helical" evidence="8">
    <location>
        <begin position="215"/>
        <end position="235"/>
    </location>
</feature>
<organism evidence="9 10">
    <name type="scientific">Agathobaculum hominis</name>
    <dbReference type="NCBI Taxonomy" id="2763014"/>
    <lineage>
        <taxon>Bacteria</taxon>
        <taxon>Bacillati</taxon>
        <taxon>Bacillota</taxon>
        <taxon>Clostridia</taxon>
        <taxon>Eubacteriales</taxon>
        <taxon>Butyricicoccaceae</taxon>
        <taxon>Agathobaculum</taxon>
    </lineage>
</organism>
<dbReference type="RefSeq" id="WP_186969927.1">
    <property type="nucleotide sequence ID" value="NZ_JACOPK010000005.1"/>
</dbReference>
<feature type="transmembrane region" description="Helical" evidence="8">
    <location>
        <begin position="424"/>
        <end position="442"/>
    </location>
</feature>
<accession>A0ABR7GN18</accession>
<evidence type="ECO:0000313" key="9">
    <source>
        <dbReference type="EMBL" id="MBC5695713.1"/>
    </source>
</evidence>
<comment type="subcellular location">
    <subcellularLocation>
        <location evidence="1 8">Cell membrane</location>
        <topology evidence="1 8">Multi-pass membrane protein</topology>
    </subcellularLocation>
</comment>
<dbReference type="NCBIfam" id="TIGR00835">
    <property type="entry name" value="agcS"/>
    <property type="match status" value="1"/>
</dbReference>
<feature type="transmembrane region" description="Helical" evidence="8">
    <location>
        <begin position="147"/>
        <end position="171"/>
    </location>
</feature>
<dbReference type="Gene3D" id="1.20.1740.10">
    <property type="entry name" value="Amino acid/polyamine transporter I"/>
    <property type="match status" value="1"/>
</dbReference>
<comment type="caution">
    <text evidence="9">The sequence shown here is derived from an EMBL/GenBank/DDBJ whole genome shotgun (WGS) entry which is preliminary data.</text>
</comment>
<gene>
    <name evidence="9" type="ORF">H8S02_07110</name>
</gene>
<keyword evidence="3 8" id="KW-0813">Transport</keyword>
<reference evidence="9 10" key="1">
    <citation type="submission" date="2020-08" db="EMBL/GenBank/DDBJ databases">
        <title>Genome public.</title>
        <authorList>
            <person name="Liu C."/>
            <person name="Sun Q."/>
        </authorList>
    </citation>
    <scope>NUCLEOTIDE SEQUENCE [LARGE SCALE GENOMIC DNA]</scope>
    <source>
        <strain evidence="9 10">M2</strain>
    </source>
</reference>
<dbReference type="PRINTS" id="PR00175">
    <property type="entry name" value="NAALASMPORT"/>
</dbReference>
<evidence type="ECO:0000256" key="4">
    <source>
        <dbReference type="ARBA" id="ARBA00022475"/>
    </source>
</evidence>
<feature type="transmembrane region" description="Helical" evidence="8">
    <location>
        <begin position="183"/>
        <end position="203"/>
    </location>
</feature>
<dbReference type="PANTHER" id="PTHR30330">
    <property type="entry name" value="AGSS FAMILY TRANSPORTER, SODIUM-ALANINE"/>
    <property type="match status" value="1"/>
</dbReference>
<feature type="transmembrane region" description="Helical" evidence="8">
    <location>
        <begin position="241"/>
        <end position="268"/>
    </location>
</feature>
<keyword evidence="4 8" id="KW-1003">Cell membrane</keyword>
<dbReference type="InterPro" id="IPR001463">
    <property type="entry name" value="Na/Ala_symport"/>
</dbReference>
<name>A0ABR7GN18_9FIRM</name>
<evidence type="ECO:0000256" key="1">
    <source>
        <dbReference type="ARBA" id="ARBA00004651"/>
    </source>
</evidence>
<protein>
    <submittedName>
        <fullName evidence="9">Sodium:alanine symporter family protein</fullName>
    </submittedName>
</protein>
<feature type="transmembrane region" description="Helical" evidence="8">
    <location>
        <begin position="310"/>
        <end position="329"/>
    </location>
</feature>
<dbReference type="Proteomes" id="UP000641741">
    <property type="component" value="Unassembled WGS sequence"/>
</dbReference>
<feature type="transmembrane region" description="Helical" evidence="8">
    <location>
        <begin position="14"/>
        <end position="33"/>
    </location>
</feature>
<feature type="transmembrane region" description="Helical" evidence="8">
    <location>
        <begin position="355"/>
        <end position="378"/>
    </location>
</feature>
<dbReference type="PANTHER" id="PTHR30330:SF3">
    <property type="entry name" value="TRANSCRIPTIONAL REGULATOR, LRP FAMILY"/>
    <property type="match status" value="1"/>
</dbReference>
<dbReference type="EMBL" id="JACOPK010000005">
    <property type="protein sequence ID" value="MBC5695713.1"/>
    <property type="molecule type" value="Genomic_DNA"/>
</dbReference>
<keyword evidence="10" id="KW-1185">Reference proteome</keyword>